<dbReference type="AlphaFoldDB" id="A0A380BA72"/>
<proteinExistence type="predicted"/>
<gene>
    <name evidence="1" type="ORF">NCTC11388_00315</name>
</gene>
<evidence type="ECO:0000313" key="2">
    <source>
        <dbReference type="Proteomes" id="UP000254893"/>
    </source>
</evidence>
<reference evidence="1 2" key="1">
    <citation type="submission" date="2018-06" db="EMBL/GenBank/DDBJ databases">
        <authorList>
            <consortium name="Pathogen Informatics"/>
            <person name="Doyle S."/>
        </authorList>
    </citation>
    <scope>NUCLEOTIDE SEQUENCE [LARGE SCALE GENOMIC DNA]</scope>
    <source>
        <strain evidence="1 2">NCTC11388</strain>
    </source>
</reference>
<dbReference type="EMBL" id="UGYW01000001">
    <property type="protein sequence ID" value="SUI97214.1"/>
    <property type="molecule type" value="Genomic_DNA"/>
</dbReference>
<sequence>MVFIVKNYSIKHDFDMIRMTGNDSADVLFVLKRENQNENLENCILMQH</sequence>
<dbReference type="Proteomes" id="UP000254893">
    <property type="component" value="Unassembled WGS sequence"/>
</dbReference>
<accession>A0A380BA72</accession>
<name>A0A380BA72_SPHSI</name>
<protein>
    <submittedName>
        <fullName evidence="1">Uncharacterized protein</fullName>
    </submittedName>
</protein>
<evidence type="ECO:0000313" key="1">
    <source>
        <dbReference type="EMBL" id="SUI97214.1"/>
    </source>
</evidence>
<organism evidence="1 2">
    <name type="scientific">Sphingobacterium spiritivorum</name>
    <name type="common">Flavobacterium spiritivorum</name>
    <dbReference type="NCBI Taxonomy" id="258"/>
    <lineage>
        <taxon>Bacteria</taxon>
        <taxon>Pseudomonadati</taxon>
        <taxon>Bacteroidota</taxon>
        <taxon>Sphingobacteriia</taxon>
        <taxon>Sphingobacteriales</taxon>
        <taxon>Sphingobacteriaceae</taxon>
        <taxon>Sphingobacterium</taxon>
    </lineage>
</organism>